<protein>
    <recommendedName>
        <fullName evidence="11">C2H2-type domain-containing protein</fullName>
    </recommendedName>
</protein>
<dbReference type="InterPro" id="IPR013087">
    <property type="entry name" value="Znf_C2H2_type"/>
</dbReference>
<keyword evidence="7" id="KW-0804">Transcription</keyword>
<dbReference type="GO" id="GO:0000977">
    <property type="term" value="F:RNA polymerase II transcription regulatory region sequence-specific DNA binding"/>
    <property type="evidence" value="ECO:0007669"/>
    <property type="project" value="TreeGrafter"/>
</dbReference>
<dbReference type="InterPro" id="IPR050717">
    <property type="entry name" value="C2H2-ZF_Transcription_Reg"/>
</dbReference>
<dbReference type="EMBL" id="OU898281">
    <property type="protein sequence ID" value="CAH1281957.1"/>
    <property type="molecule type" value="Genomic_DNA"/>
</dbReference>
<dbReference type="Proteomes" id="UP001153709">
    <property type="component" value="Chromosome 6"/>
</dbReference>
<evidence type="ECO:0000256" key="1">
    <source>
        <dbReference type="ARBA" id="ARBA00004123"/>
    </source>
</evidence>
<dbReference type="SMART" id="SM00355">
    <property type="entry name" value="ZnF_C2H2"/>
    <property type="match status" value="1"/>
</dbReference>
<dbReference type="GO" id="GO:0005634">
    <property type="term" value="C:nucleus"/>
    <property type="evidence" value="ECO:0007669"/>
    <property type="project" value="UniProtKB-SubCell"/>
</dbReference>
<dbReference type="Pfam" id="PF00096">
    <property type="entry name" value="zf-C2H2"/>
    <property type="match status" value="1"/>
</dbReference>
<evidence type="ECO:0000259" key="11">
    <source>
        <dbReference type="PROSITE" id="PS50157"/>
    </source>
</evidence>
<evidence type="ECO:0000256" key="7">
    <source>
        <dbReference type="ARBA" id="ARBA00023163"/>
    </source>
</evidence>
<name>A0A9P0DVL2_DIABA</name>
<keyword evidence="3" id="KW-0677">Repeat</keyword>
<dbReference type="Gene3D" id="3.30.160.60">
    <property type="entry name" value="Classic Zinc Finger"/>
    <property type="match status" value="1"/>
</dbReference>
<gene>
    <name evidence="12" type="ORF">DIABBA_LOCUS9644</name>
</gene>
<keyword evidence="5" id="KW-0862">Zinc</keyword>
<keyword evidence="13" id="KW-1185">Reference proteome</keyword>
<evidence type="ECO:0000256" key="8">
    <source>
        <dbReference type="ARBA" id="ARBA00023242"/>
    </source>
</evidence>
<evidence type="ECO:0000313" key="13">
    <source>
        <dbReference type="Proteomes" id="UP001153709"/>
    </source>
</evidence>
<feature type="region of interest" description="Disordered" evidence="10">
    <location>
        <begin position="94"/>
        <end position="122"/>
    </location>
</feature>
<evidence type="ECO:0000256" key="4">
    <source>
        <dbReference type="ARBA" id="ARBA00022771"/>
    </source>
</evidence>
<dbReference type="PROSITE" id="PS00028">
    <property type="entry name" value="ZINC_FINGER_C2H2_1"/>
    <property type="match status" value="1"/>
</dbReference>
<dbReference type="PANTHER" id="PTHR14196:SF0">
    <property type="entry name" value="PROTEIN BOWEL"/>
    <property type="match status" value="1"/>
</dbReference>
<comment type="subcellular location">
    <subcellularLocation>
        <location evidence="1">Nucleus</location>
    </subcellularLocation>
</comment>
<accession>A0A9P0DVL2</accession>
<dbReference type="FunFam" id="3.30.160.60:FF:000096">
    <property type="entry name" value="Zinc finger and BTB domain-containing protein 18 isoform 1"/>
    <property type="match status" value="1"/>
</dbReference>
<evidence type="ECO:0000256" key="6">
    <source>
        <dbReference type="ARBA" id="ARBA00023015"/>
    </source>
</evidence>
<feature type="domain" description="C2H2-type" evidence="11">
    <location>
        <begin position="187"/>
        <end position="214"/>
    </location>
</feature>
<evidence type="ECO:0000256" key="5">
    <source>
        <dbReference type="ARBA" id="ARBA00022833"/>
    </source>
</evidence>
<organism evidence="12 13">
    <name type="scientific">Diabrotica balteata</name>
    <name type="common">Banded cucumber beetle</name>
    <dbReference type="NCBI Taxonomy" id="107213"/>
    <lineage>
        <taxon>Eukaryota</taxon>
        <taxon>Metazoa</taxon>
        <taxon>Ecdysozoa</taxon>
        <taxon>Arthropoda</taxon>
        <taxon>Hexapoda</taxon>
        <taxon>Insecta</taxon>
        <taxon>Pterygota</taxon>
        <taxon>Neoptera</taxon>
        <taxon>Endopterygota</taxon>
        <taxon>Coleoptera</taxon>
        <taxon>Polyphaga</taxon>
        <taxon>Cucujiformia</taxon>
        <taxon>Chrysomeloidea</taxon>
        <taxon>Chrysomelidae</taxon>
        <taxon>Galerucinae</taxon>
        <taxon>Diabroticina</taxon>
        <taxon>Diabroticites</taxon>
        <taxon>Diabrotica</taxon>
    </lineage>
</organism>
<proteinExistence type="predicted"/>
<evidence type="ECO:0000256" key="3">
    <source>
        <dbReference type="ARBA" id="ARBA00022737"/>
    </source>
</evidence>
<keyword evidence="4 9" id="KW-0863">Zinc-finger</keyword>
<keyword evidence="6" id="KW-0805">Transcription regulation</keyword>
<evidence type="ECO:0000256" key="10">
    <source>
        <dbReference type="SAM" id="MobiDB-lite"/>
    </source>
</evidence>
<evidence type="ECO:0000256" key="9">
    <source>
        <dbReference type="PROSITE-ProRule" id="PRU00042"/>
    </source>
</evidence>
<sequence length="234" mass="26957">MEFKVEIKENFVKYDVVSPPLSTSTDPGVMKNELDEDNSVMEIKTEINESFEGDQQYNIESQLSTSLNLDIKLKNELEDSAVELTKIKKESLEGDQQYIESQPSTSLDLENLKNEPEEDSDFSQKNGMEIMKMLPTFLCNKKQRTIKPKRSLNHEEATIKDTACSKSVSGINNLNKNAIVRIEEGLYKCEICFKQFSRKYSLNIHLRVHTGEKPYHCEVCFEAVYRTGQFKNTF</sequence>
<dbReference type="GO" id="GO:0008270">
    <property type="term" value="F:zinc ion binding"/>
    <property type="evidence" value="ECO:0007669"/>
    <property type="project" value="UniProtKB-KW"/>
</dbReference>
<feature type="compositionally biased region" description="Polar residues" evidence="10">
    <location>
        <begin position="98"/>
        <end position="108"/>
    </location>
</feature>
<dbReference type="SUPFAM" id="SSF57667">
    <property type="entry name" value="beta-beta-alpha zinc fingers"/>
    <property type="match status" value="1"/>
</dbReference>
<dbReference type="PANTHER" id="PTHR14196">
    <property type="entry name" value="ODD-SKIPPED - RELATED"/>
    <property type="match status" value="1"/>
</dbReference>
<dbReference type="PROSITE" id="PS50157">
    <property type="entry name" value="ZINC_FINGER_C2H2_2"/>
    <property type="match status" value="1"/>
</dbReference>
<dbReference type="OrthoDB" id="6077919at2759"/>
<keyword evidence="8" id="KW-0539">Nucleus</keyword>
<keyword evidence="2" id="KW-0479">Metal-binding</keyword>
<dbReference type="InterPro" id="IPR036236">
    <property type="entry name" value="Znf_C2H2_sf"/>
</dbReference>
<evidence type="ECO:0000256" key="2">
    <source>
        <dbReference type="ARBA" id="ARBA00022723"/>
    </source>
</evidence>
<reference evidence="12" key="1">
    <citation type="submission" date="2022-01" db="EMBL/GenBank/DDBJ databases">
        <authorList>
            <person name="King R."/>
        </authorList>
    </citation>
    <scope>NUCLEOTIDE SEQUENCE</scope>
</reference>
<evidence type="ECO:0000313" key="12">
    <source>
        <dbReference type="EMBL" id="CAH1281957.1"/>
    </source>
</evidence>
<dbReference type="GO" id="GO:0000981">
    <property type="term" value="F:DNA-binding transcription factor activity, RNA polymerase II-specific"/>
    <property type="evidence" value="ECO:0007669"/>
    <property type="project" value="TreeGrafter"/>
</dbReference>
<dbReference type="AlphaFoldDB" id="A0A9P0DVL2"/>